<protein>
    <submittedName>
        <fullName evidence="1">Lipoprotein</fullName>
    </submittedName>
</protein>
<name>A0A0N0XSC9_9ACTN</name>
<dbReference type="SUPFAM" id="SSF89392">
    <property type="entry name" value="Prokaryotic lipoproteins and lipoprotein localization factors"/>
    <property type="match status" value="1"/>
</dbReference>
<dbReference type="PATRIC" id="fig|66876.3.peg.6198"/>
<keyword evidence="2" id="KW-1185">Reference proteome</keyword>
<dbReference type="Proteomes" id="UP000037982">
    <property type="component" value="Unassembled WGS sequence"/>
</dbReference>
<organism evidence="1 2">
    <name type="scientific">Streptomyces chattanoogensis</name>
    <dbReference type="NCBI Taxonomy" id="66876"/>
    <lineage>
        <taxon>Bacteria</taxon>
        <taxon>Bacillati</taxon>
        <taxon>Actinomycetota</taxon>
        <taxon>Actinomycetes</taxon>
        <taxon>Kitasatosporales</taxon>
        <taxon>Streptomycetaceae</taxon>
        <taxon>Streptomyces</taxon>
    </lineage>
</organism>
<evidence type="ECO:0000313" key="1">
    <source>
        <dbReference type="EMBL" id="KPC60736.1"/>
    </source>
</evidence>
<evidence type="ECO:0000313" key="2">
    <source>
        <dbReference type="Proteomes" id="UP000037982"/>
    </source>
</evidence>
<gene>
    <name evidence="1" type="ORF">ADL29_28290</name>
</gene>
<keyword evidence="1" id="KW-0449">Lipoprotein</keyword>
<reference evidence="2" key="1">
    <citation type="submission" date="2015-07" db="EMBL/GenBank/DDBJ databases">
        <authorList>
            <person name="Ju K.-S."/>
            <person name="Doroghazi J.R."/>
            <person name="Metcalf W.W."/>
        </authorList>
    </citation>
    <scope>NUCLEOTIDE SEQUENCE [LARGE SCALE GENOMIC DNA]</scope>
    <source>
        <strain evidence="2">NRRL ISP-5002</strain>
    </source>
</reference>
<accession>A0A0N0XSC9</accession>
<proteinExistence type="predicted"/>
<dbReference type="InterPro" id="IPR029046">
    <property type="entry name" value="LolA/LolB/LppX"/>
</dbReference>
<comment type="caution">
    <text evidence="1">The sequence shown here is derived from an EMBL/GenBank/DDBJ whole genome shotgun (WGS) entry which is preliminary data.</text>
</comment>
<dbReference type="PROSITE" id="PS51257">
    <property type="entry name" value="PROKAR_LIPOPROTEIN"/>
    <property type="match status" value="1"/>
</dbReference>
<dbReference type="Gene3D" id="2.50.20.20">
    <property type="match status" value="1"/>
</dbReference>
<dbReference type="RefSeq" id="WP_107095107.1">
    <property type="nucleotide sequence ID" value="NZ_LGKG01000157.1"/>
</dbReference>
<dbReference type="AlphaFoldDB" id="A0A0N0XSC9"/>
<dbReference type="EMBL" id="LGKG01000157">
    <property type="protein sequence ID" value="KPC60736.1"/>
    <property type="molecule type" value="Genomic_DNA"/>
</dbReference>
<sequence length="309" mass="32890">MARRSSLALSRSSVRTVGAVLAGAMLCGTAACSSPGGAGRDRTAKPEKFNAAPVAAVQKAVDKGARLNSLSYRINGKVGGQGTVEGKVSFSLRPRAIDMRMKASGGLKSGEFSVRLIGDTVYVGAGERAAAALHGKHWLKFQMRGKGAGGAGGFGGMRQQADQDPAAQASLLAQSGDVKKVGVETVDGVRTTHYAGTVSVDELLKRRHAKGALGAERRAKAVRRYKQLGVNALKLDLWVGPDDRTVKFRERAGTDRGPLDLTIRFFDVNKPVTVQAPPASDTVDLAEHFKQQFQQGFGKRFEEREGTRI</sequence>